<evidence type="ECO:0000259" key="12">
    <source>
        <dbReference type="PROSITE" id="PS50892"/>
    </source>
</evidence>
<dbReference type="PANTHER" id="PTHR21136:SF214">
    <property type="entry name" value="VESICLE-ASSOCIATED MEMBRANE PROTEIN 714"/>
    <property type="match status" value="1"/>
</dbReference>
<protein>
    <recommendedName>
        <fullName evidence="14">V-SNARE coiled-coil homology domain-containing protein</fullName>
    </recommendedName>
</protein>
<keyword evidence="4" id="KW-0653">Protein transport</keyword>
<evidence type="ECO:0000256" key="2">
    <source>
        <dbReference type="ARBA" id="ARBA00022448"/>
    </source>
</evidence>
<dbReference type="InterPro" id="IPR051097">
    <property type="entry name" value="Synaptobrevin-like_transport"/>
</dbReference>
<dbReference type="GO" id="GO:0012505">
    <property type="term" value="C:endomembrane system"/>
    <property type="evidence" value="ECO:0007669"/>
    <property type="project" value="UniProtKB-SubCell"/>
</dbReference>
<dbReference type="GO" id="GO:0005737">
    <property type="term" value="C:cytoplasm"/>
    <property type="evidence" value="ECO:0007669"/>
    <property type="project" value="UniProtKB-ARBA"/>
</dbReference>
<evidence type="ECO:0000256" key="5">
    <source>
        <dbReference type="ARBA" id="ARBA00022989"/>
    </source>
</evidence>
<organism evidence="13">
    <name type="scientific">Picocystis salinarum</name>
    <dbReference type="NCBI Taxonomy" id="88271"/>
    <lineage>
        <taxon>Eukaryota</taxon>
        <taxon>Viridiplantae</taxon>
        <taxon>Chlorophyta</taxon>
        <taxon>Picocystophyceae</taxon>
        <taxon>Picocystales</taxon>
        <taxon>Picocystaceae</taxon>
        <taxon>Picocystis</taxon>
    </lineage>
</organism>
<dbReference type="PRINTS" id="PR00219">
    <property type="entry name" value="SYNAPTOBREVN"/>
</dbReference>
<name>A0A7S3UCM5_9CHLO</name>
<evidence type="ECO:0000256" key="9">
    <source>
        <dbReference type="PROSITE-ProRule" id="PRU00290"/>
    </source>
</evidence>
<feature type="transmembrane region" description="Helical" evidence="10">
    <location>
        <begin position="125"/>
        <end position="144"/>
    </location>
</feature>
<evidence type="ECO:0000256" key="3">
    <source>
        <dbReference type="ARBA" id="ARBA00022692"/>
    </source>
</evidence>
<evidence type="ECO:0000313" key="13">
    <source>
        <dbReference type="EMBL" id="CAE0607755.1"/>
    </source>
</evidence>
<dbReference type="Gene3D" id="3.30.450.50">
    <property type="entry name" value="Longin domain"/>
    <property type="match status" value="1"/>
</dbReference>
<dbReference type="Pfam" id="PF13774">
    <property type="entry name" value="Longin"/>
    <property type="match status" value="1"/>
</dbReference>
<dbReference type="PANTHER" id="PTHR21136">
    <property type="entry name" value="SNARE PROTEINS"/>
    <property type="match status" value="1"/>
</dbReference>
<proteinExistence type="inferred from homology"/>
<keyword evidence="3 10" id="KW-0812">Transmembrane</keyword>
<reference evidence="13" key="1">
    <citation type="submission" date="2021-01" db="EMBL/GenBank/DDBJ databases">
        <authorList>
            <person name="Corre E."/>
            <person name="Pelletier E."/>
            <person name="Niang G."/>
            <person name="Scheremetjew M."/>
            <person name="Finn R."/>
            <person name="Kale V."/>
            <person name="Holt S."/>
            <person name="Cochrane G."/>
            <person name="Meng A."/>
            <person name="Brown T."/>
            <person name="Cohen L."/>
        </authorList>
    </citation>
    <scope>NUCLEOTIDE SEQUENCE</scope>
    <source>
        <strain evidence="13">CCMP1897</strain>
    </source>
</reference>
<evidence type="ECO:0000256" key="8">
    <source>
        <dbReference type="ARBA" id="ARBA00046280"/>
    </source>
</evidence>
<evidence type="ECO:0000256" key="1">
    <source>
        <dbReference type="ARBA" id="ARBA00008025"/>
    </source>
</evidence>
<evidence type="ECO:0000256" key="6">
    <source>
        <dbReference type="ARBA" id="ARBA00023136"/>
    </source>
</evidence>
<dbReference type="CDD" id="cd14824">
    <property type="entry name" value="Longin"/>
    <property type="match status" value="1"/>
</dbReference>
<dbReference type="PROSITE" id="PS50859">
    <property type="entry name" value="LONGIN"/>
    <property type="match status" value="1"/>
</dbReference>
<dbReference type="InterPro" id="IPR010908">
    <property type="entry name" value="Longin_dom"/>
</dbReference>
<dbReference type="SUPFAM" id="SSF58038">
    <property type="entry name" value="SNARE fusion complex"/>
    <property type="match status" value="1"/>
</dbReference>
<accession>A0A7S3UCM5</accession>
<dbReference type="Pfam" id="PF00957">
    <property type="entry name" value="Synaptobrevin"/>
    <property type="match status" value="1"/>
</dbReference>
<comment type="function">
    <text evidence="7">Involved in the targeting and/or fusion of transport vesicles to their target membrane.</text>
</comment>
<dbReference type="InterPro" id="IPR011012">
    <property type="entry name" value="Longin-like_dom_sf"/>
</dbReference>
<keyword evidence="9" id="KW-0175">Coiled coil</keyword>
<dbReference type="PROSITE" id="PS00417">
    <property type="entry name" value="SYNAPTOBREVIN"/>
    <property type="match status" value="1"/>
</dbReference>
<dbReference type="EMBL" id="HBIS01001778">
    <property type="protein sequence ID" value="CAE0607755.1"/>
    <property type="molecule type" value="Transcribed_RNA"/>
</dbReference>
<feature type="domain" description="Longin" evidence="11">
    <location>
        <begin position="1"/>
        <end position="46"/>
    </location>
</feature>
<sequence length="152" mass="17935">MAEEDFGRRVPFVFLEDVRQSFTAKYGTQALHAAAYAFNEEFSRVLNQKMNYYNTNPQADTIGRVRKEISEVKNIMVENIELVLERGEKIDLLVDKTDSLQDETFRFRRQARRIKQEMWWRSMRMTILLIIVVFLGLYFVLALACGPRLKNC</sequence>
<dbReference type="AlphaFoldDB" id="A0A7S3UCM5"/>
<evidence type="ECO:0008006" key="14">
    <source>
        <dbReference type="Google" id="ProtNLM"/>
    </source>
</evidence>
<keyword evidence="5 10" id="KW-1133">Transmembrane helix</keyword>
<keyword evidence="2" id="KW-0813">Transport</keyword>
<evidence type="ECO:0000256" key="7">
    <source>
        <dbReference type="ARBA" id="ARBA00037493"/>
    </source>
</evidence>
<dbReference type="GO" id="GO:0016020">
    <property type="term" value="C:membrane"/>
    <property type="evidence" value="ECO:0007669"/>
    <property type="project" value="InterPro"/>
</dbReference>
<dbReference type="SUPFAM" id="SSF64356">
    <property type="entry name" value="SNARE-like"/>
    <property type="match status" value="1"/>
</dbReference>
<feature type="domain" description="V-SNARE coiled-coil homology" evidence="12">
    <location>
        <begin position="61"/>
        <end position="121"/>
    </location>
</feature>
<dbReference type="CDD" id="cd15843">
    <property type="entry name" value="R-SNARE"/>
    <property type="match status" value="1"/>
</dbReference>
<dbReference type="Gene3D" id="1.20.5.110">
    <property type="match status" value="1"/>
</dbReference>
<dbReference type="InterPro" id="IPR042855">
    <property type="entry name" value="V_SNARE_CC"/>
</dbReference>
<dbReference type="FunFam" id="1.20.5.110:FF:000004">
    <property type="entry name" value="Vesicle-associated membrane protein 7"/>
    <property type="match status" value="1"/>
</dbReference>
<gene>
    <name evidence="13" type="ORF">PSAL00342_LOCUS1572</name>
</gene>
<comment type="similarity">
    <text evidence="1">Belongs to the synaptobrevin family.</text>
</comment>
<dbReference type="GO" id="GO:0016192">
    <property type="term" value="P:vesicle-mediated transport"/>
    <property type="evidence" value="ECO:0007669"/>
    <property type="project" value="InterPro"/>
</dbReference>
<dbReference type="InterPro" id="IPR001388">
    <property type="entry name" value="Synaptobrevin-like"/>
</dbReference>
<comment type="subcellular location">
    <subcellularLocation>
        <location evidence="8">Endomembrane system</location>
        <topology evidence="8">Single-pass type IV membrane protein</topology>
    </subcellularLocation>
</comment>
<dbReference type="PROSITE" id="PS50892">
    <property type="entry name" value="V_SNARE"/>
    <property type="match status" value="1"/>
</dbReference>
<evidence type="ECO:0000259" key="11">
    <source>
        <dbReference type="PROSITE" id="PS50859"/>
    </source>
</evidence>
<keyword evidence="6 10" id="KW-0472">Membrane</keyword>
<evidence type="ECO:0000256" key="10">
    <source>
        <dbReference type="SAM" id="Phobius"/>
    </source>
</evidence>
<dbReference type="GO" id="GO:0015031">
    <property type="term" value="P:protein transport"/>
    <property type="evidence" value="ECO:0007669"/>
    <property type="project" value="UniProtKB-KW"/>
</dbReference>
<evidence type="ECO:0000256" key="4">
    <source>
        <dbReference type="ARBA" id="ARBA00022927"/>
    </source>
</evidence>